<gene>
    <name evidence="2" type="ORF">PXEA_LOCUS36706</name>
</gene>
<keyword evidence="1" id="KW-0472">Membrane</keyword>
<protein>
    <submittedName>
        <fullName evidence="2">Uncharacterized protein</fullName>
    </submittedName>
</protein>
<comment type="caution">
    <text evidence="2">The sequence shown here is derived from an EMBL/GenBank/DDBJ whole genome shotgun (WGS) entry which is preliminary data.</text>
</comment>
<evidence type="ECO:0000256" key="1">
    <source>
        <dbReference type="SAM" id="Phobius"/>
    </source>
</evidence>
<reference evidence="2" key="1">
    <citation type="submission" date="2018-11" db="EMBL/GenBank/DDBJ databases">
        <authorList>
            <consortium name="Pathogen Informatics"/>
        </authorList>
    </citation>
    <scope>NUCLEOTIDE SEQUENCE</scope>
</reference>
<name>A0A448XRT8_9PLAT</name>
<dbReference type="Proteomes" id="UP000784294">
    <property type="component" value="Unassembled WGS sequence"/>
</dbReference>
<feature type="transmembrane region" description="Helical" evidence="1">
    <location>
        <begin position="37"/>
        <end position="58"/>
    </location>
</feature>
<evidence type="ECO:0000313" key="2">
    <source>
        <dbReference type="EMBL" id="VEL43266.1"/>
    </source>
</evidence>
<accession>A0A448XRT8</accession>
<evidence type="ECO:0000313" key="3">
    <source>
        <dbReference type="Proteomes" id="UP000784294"/>
    </source>
</evidence>
<dbReference type="EMBL" id="CAAALY010280003">
    <property type="protein sequence ID" value="VEL43266.1"/>
    <property type="molecule type" value="Genomic_DNA"/>
</dbReference>
<organism evidence="2 3">
    <name type="scientific">Protopolystoma xenopodis</name>
    <dbReference type="NCBI Taxonomy" id="117903"/>
    <lineage>
        <taxon>Eukaryota</taxon>
        <taxon>Metazoa</taxon>
        <taxon>Spiralia</taxon>
        <taxon>Lophotrochozoa</taxon>
        <taxon>Platyhelminthes</taxon>
        <taxon>Monogenea</taxon>
        <taxon>Polyopisthocotylea</taxon>
        <taxon>Polystomatidea</taxon>
        <taxon>Polystomatidae</taxon>
        <taxon>Protopolystoma</taxon>
    </lineage>
</organism>
<dbReference type="AlphaFoldDB" id="A0A448XRT8"/>
<sequence>MAKRTDNADYDAGETFEKVLRPLSEAGKHVNYYGRRLLIRLFFWQFYLSSFVICQTFVHLNAFMDVTYERQNAKRSNSYLLPCDS</sequence>
<proteinExistence type="predicted"/>
<keyword evidence="3" id="KW-1185">Reference proteome</keyword>
<keyword evidence="1" id="KW-0812">Transmembrane</keyword>
<keyword evidence="1" id="KW-1133">Transmembrane helix</keyword>